<reference evidence="2 3" key="1">
    <citation type="journal article" date="2014" name="Nat. Genet.">
        <title>Genome sequence of the hot pepper provides insights into the evolution of pungency in Capsicum species.</title>
        <authorList>
            <person name="Kim S."/>
            <person name="Park M."/>
            <person name="Yeom S.I."/>
            <person name="Kim Y.M."/>
            <person name="Lee J.M."/>
            <person name="Lee H.A."/>
            <person name="Seo E."/>
            <person name="Choi J."/>
            <person name="Cheong K."/>
            <person name="Kim K.T."/>
            <person name="Jung K."/>
            <person name="Lee G.W."/>
            <person name="Oh S.K."/>
            <person name="Bae C."/>
            <person name="Kim S.B."/>
            <person name="Lee H.Y."/>
            <person name="Kim S.Y."/>
            <person name="Kim M.S."/>
            <person name="Kang B.C."/>
            <person name="Jo Y.D."/>
            <person name="Yang H.B."/>
            <person name="Jeong H.J."/>
            <person name="Kang W.H."/>
            <person name="Kwon J.K."/>
            <person name="Shin C."/>
            <person name="Lim J.Y."/>
            <person name="Park J.H."/>
            <person name="Huh J.H."/>
            <person name="Kim J.S."/>
            <person name="Kim B.D."/>
            <person name="Cohen O."/>
            <person name="Paran I."/>
            <person name="Suh M.C."/>
            <person name="Lee S.B."/>
            <person name="Kim Y.K."/>
            <person name="Shin Y."/>
            <person name="Noh S.J."/>
            <person name="Park J."/>
            <person name="Seo Y.S."/>
            <person name="Kwon S.Y."/>
            <person name="Kim H.A."/>
            <person name="Park J.M."/>
            <person name="Kim H.J."/>
            <person name="Choi S.B."/>
            <person name="Bosland P.W."/>
            <person name="Reeves G."/>
            <person name="Jo S.H."/>
            <person name="Lee B.W."/>
            <person name="Cho H.T."/>
            <person name="Choi H.S."/>
            <person name="Lee M.S."/>
            <person name="Yu Y."/>
            <person name="Do Choi Y."/>
            <person name="Park B.S."/>
            <person name="van Deynze A."/>
            <person name="Ashrafi H."/>
            <person name="Hill T."/>
            <person name="Kim W.T."/>
            <person name="Pai H.S."/>
            <person name="Ahn H.K."/>
            <person name="Yeam I."/>
            <person name="Giovannoni J.J."/>
            <person name="Rose J.K."/>
            <person name="Sorensen I."/>
            <person name="Lee S.J."/>
            <person name="Kim R.W."/>
            <person name="Choi I.Y."/>
            <person name="Choi B.S."/>
            <person name="Lim J.S."/>
            <person name="Lee Y.H."/>
            <person name="Choi D."/>
        </authorList>
    </citation>
    <scope>NUCLEOTIDE SEQUENCE [LARGE SCALE GENOMIC DNA]</scope>
    <source>
        <strain evidence="3">cv. CM334</strain>
    </source>
</reference>
<feature type="transmembrane region" description="Helical" evidence="1">
    <location>
        <begin position="143"/>
        <end position="161"/>
    </location>
</feature>
<keyword evidence="1" id="KW-0812">Transmembrane</keyword>
<evidence type="ECO:0000313" key="2">
    <source>
        <dbReference type="EMBL" id="PHT67867.1"/>
    </source>
</evidence>
<sequence>MIKLFTDARWSSDDWLGEGRRGGGVNGGGGGGLSDVSPMQKVVAEFDEWEMAGGEEEMMVSVGEMLSRFVFGGALSLQEATKATSDLKHALEKYVIYCAIAIYITQTVVDMMNSLSDFFNNLFGGNKVFFNADGNTKLGTVEMTLGASFMGLAVMVRMVIVSKRGQS</sequence>
<comment type="caution">
    <text evidence="2">The sequence shown here is derived from an EMBL/GenBank/DDBJ whole genome shotgun (WGS) entry which is preliminary data.</text>
</comment>
<evidence type="ECO:0000313" key="3">
    <source>
        <dbReference type="Proteomes" id="UP000222542"/>
    </source>
</evidence>
<gene>
    <name evidence="2" type="ORF">T459_27354</name>
</gene>
<dbReference type="AlphaFoldDB" id="A0A2G2YDP4"/>
<dbReference type="PANTHER" id="PTHR33625">
    <property type="entry name" value="OS08G0179900 PROTEIN"/>
    <property type="match status" value="1"/>
</dbReference>
<organism evidence="2 3">
    <name type="scientific">Capsicum annuum</name>
    <name type="common">Capsicum pepper</name>
    <dbReference type="NCBI Taxonomy" id="4072"/>
    <lineage>
        <taxon>Eukaryota</taxon>
        <taxon>Viridiplantae</taxon>
        <taxon>Streptophyta</taxon>
        <taxon>Embryophyta</taxon>
        <taxon>Tracheophyta</taxon>
        <taxon>Spermatophyta</taxon>
        <taxon>Magnoliopsida</taxon>
        <taxon>eudicotyledons</taxon>
        <taxon>Gunneridae</taxon>
        <taxon>Pentapetalae</taxon>
        <taxon>asterids</taxon>
        <taxon>lamiids</taxon>
        <taxon>Solanales</taxon>
        <taxon>Solanaceae</taxon>
        <taxon>Solanoideae</taxon>
        <taxon>Capsiceae</taxon>
        <taxon>Capsicum</taxon>
    </lineage>
</organism>
<proteinExistence type="predicted"/>
<dbReference type="PANTHER" id="PTHR33625:SF4">
    <property type="entry name" value="OS08G0179900 PROTEIN"/>
    <property type="match status" value="1"/>
</dbReference>
<keyword evidence="3" id="KW-1185">Reference proteome</keyword>
<dbReference type="EMBL" id="AYRZ02000011">
    <property type="protein sequence ID" value="PHT67867.1"/>
    <property type="molecule type" value="Genomic_DNA"/>
</dbReference>
<evidence type="ECO:0000256" key="1">
    <source>
        <dbReference type="SAM" id="Phobius"/>
    </source>
</evidence>
<accession>A0A2G2YDP4</accession>
<protein>
    <submittedName>
        <fullName evidence="2">Uncharacterized protein</fullName>
    </submittedName>
</protein>
<dbReference type="Gramene" id="PHT67867">
    <property type="protein sequence ID" value="PHT67867"/>
    <property type="gene ID" value="T459_27354"/>
</dbReference>
<keyword evidence="1" id="KW-0472">Membrane</keyword>
<name>A0A2G2YDP4_CAPAN</name>
<reference evidence="2 3" key="2">
    <citation type="journal article" date="2017" name="Genome Biol.">
        <title>New reference genome sequences of hot pepper reveal the massive evolution of plant disease-resistance genes by retroduplication.</title>
        <authorList>
            <person name="Kim S."/>
            <person name="Park J."/>
            <person name="Yeom S.I."/>
            <person name="Kim Y.M."/>
            <person name="Seo E."/>
            <person name="Kim K.T."/>
            <person name="Kim M.S."/>
            <person name="Lee J.M."/>
            <person name="Cheong K."/>
            <person name="Shin H.S."/>
            <person name="Kim S.B."/>
            <person name="Han K."/>
            <person name="Lee J."/>
            <person name="Park M."/>
            <person name="Lee H.A."/>
            <person name="Lee H.Y."/>
            <person name="Lee Y."/>
            <person name="Oh S."/>
            <person name="Lee J.H."/>
            <person name="Choi E."/>
            <person name="Choi E."/>
            <person name="Lee S.E."/>
            <person name="Jeon J."/>
            <person name="Kim H."/>
            <person name="Choi G."/>
            <person name="Song H."/>
            <person name="Lee J."/>
            <person name="Lee S.C."/>
            <person name="Kwon J.K."/>
            <person name="Lee H.Y."/>
            <person name="Koo N."/>
            <person name="Hong Y."/>
            <person name="Kim R.W."/>
            <person name="Kang W.H."/>
            <person name="Huh J.H."/>
            <person name="Kang B.C."/>
            <person name="Yang T.J."/>
            <person name="Lee Y.H."/>
            <person name="Bennetzen J.L."/>
            <person name="Choi D."/>
        </authorList>
    </citation>
    <scope>NUCLEOTIDE SEQUENCE [LARGE SCALE GENOMIC DNA]</scope>
    <source>
        <strain evidence="3">cv. CM334</strain>
    </source>
</reference>
<dbReference type="Proteomes" id="UP000222542">
    <property type="component" value="Unassembled WGS sequence"/>
</dbReference>
<keyword evidence="1" id="KW-1133">Transmembrane helix</keyword>
<feature type="transmembrane region" description="Helical" evidence="1">
    <location>
        <begin position="94"/>
        <end position="112"/>
    </location>
</feature>